<dbReference type="Gene3D" id="2.40.50.140">
    <property type="entry name" value="Nucleic acid-binding proteins"/>
    <property type="match status" value="1"/>
</dbReference>
<dbReference type="CDD" id="cd10911">
    <property type="entry name" value="PIN_LabA"/>
    <property type="match status" value="1"/>
</dbReference>
<evidence type="ECO:0000259" key="1">
    <source>
        <dbReference type="Pfam" id="PF01936"/>
    </source>
</evidence>
<name>G2E530_9GAMM</name>
<proteinExistence type="predicted"/>
<dbReference type="STRING" id="765913.ThidrDRAFT_3393"/>
<dbReference type="RefSeq" id="WP_007042106.1">
    <property type="nucleotide sequence ID" value="NZ_AFWT01000028.1"/>
</dbReference>
<evidence type="ECO:0000313" key="3">
    <source>
        <dbReference type="Proteomes" id="UP000004200"/>
    </source>
</evidence>
<dbReference type="EMBL" id="AFWT01000028">
    <property type="protein sequence ID" value="EGV29077.1"/>
    <property type="molecule type" value="Genomic_DNA"/>
</dbReference>
<sequence length="277" mass="31929">MGANFRVGVFVDAENIRYNGGYQMRYDVLRHFAAREGGILQRLNTYMAFDVERSREDLEYKKKAQTYQQMVRDFGWKITVKEVRRYTDENGNVTTKANADLDMAVDAMLQVNRLDQVLLVTGDGDFLQVVEALQNTGCRVELVGFKNVSRRLKEKVDNFYSGFLIPDLLPIAYEPRNEWGQPSSCVRGVCTKWFPDKGYGFLRIMNDISPNLWITDPREPLSPYTSVFCHANELADEVTEDLLMNRETILEFYVNESEQKDNGLVANNVRLAFSVNR</sequence>
<gene>
    <name evidence="2" type="ORF">ThidrDRAFT_3393</name>
</gene>
<dbReference type="InterPro" id="IPR047140">
    <property type="entry name" value="LabA"/>
</dbReference>
<dbReference type="OrthoDB" id="5292197at2"/>
<dbReference type="PATRIC" id="fig|765913.3.peg.3460"/>
<accession>G2E530</accession>
<organism evidence="2 3">
    <name type="scientific">Thiorhodococcus drewsii AZ1</name>
    <dbReference type="NCBI Taxonomy" id="765913"/>
    <lineage>
        <taxon>Bacteria</taxon>
        <taxon>Pseudomonadati</taxon>
        <taxon>Pseudomonadota</taxon>
        <taxon>Gammaproteobacteria</taxon>
        <taxon>Chromatiales</taxon>
        <taxon>Chromatiaceae</taxon>
        <taxon>Thiorhodococcus</taxon>
    </lineage>
</organism>
<feature type="domain" description="NYN" evidence="1">
    <location>
        <begin position="6"/>
        <end position="161"/>
    </location>
</feature>
<comment type="caution">
    <text evidence="2">The sequence shown here is derived from an EMBL/GenBank/DDBJ whole genome shotgun (WGS) entry which is preliminary data.</text>
</comment>
<dbReference type="Pfam" id="PF01936">
    <property type="entry name" value="NYN"/>
    <property type="match status" value="1"/>
</dbReference>
<reference evidence="2 3" key="1">
    <citation type="submission" date="2011-06" db="EMBL/GenBank/DDBJ databases">
        <title>The draft genome of Thiorhodococcus drewsii AZ1.</title>
        <authorList>
            <consortium name="US DOE Joint Genome Institute (JGI-PGF)"/>
            <person name="Lucas S."/>
            <person name="Han J."/>
            <person name="Lapidus A."/>
            <person name="Cheng J.-F."/>
            <person name="Goodwin L."/>
            <person name="Pitluck S."/>
            <person name="Peters L."/>
            <person name="Land M.L."/>
            <person name="Hauser L."/>
            <person name="Vogl K."/>
            <person name="Liu Z."/>
            <person name="Imhoff J."/>
            <person name="Thiel V."/>
            <person name="Frigaard N.-U."/>
            <person name="Bryant D.A."/>
            <person name="Woyke T.J."/>
        </authorList>
    </citation>
    <scope>NUCLEOTIDE SEQUENCE [LARGE SCALE GENOMIC DNA]</scope>
    <source>
        <strain evidence="2 3">AZ1</strain>
    </source>
</reference>
<protein>
    <recommendedName>
        <fullName evidence="1">NYN domain-containing protein</fullName>
    </recommendedName>
</protein>
<dbReference type="InterPro" id="IPR021139">
    <property type="entry name" value="NYN"/>
</dbReference>
<dbReference type="eggNOG" id="COG1432">
    <property type="taxonomic scope" value="Bacteria"/>
</dbReference>
<keyword evidence="3" id="KW-1185">Reference proteome</keyword>
<dbReference type="AlphaFoldDB" id="G2E530"/>
<dbReference type="GO" id="GO:0004540">
    <property type="term" value="F:RNA nuclease activity"/>
    <property type="evidence" value="ECO:0007669"/>
    <property type="project" value="InterPro"/>
</dbReference>
<dbReference type="InterPro" id="IPR012340">
    <property type="entry name" value="NA-bd_OB-fold"/>
</dbReference>
<evidence type="ECO:0000313" key="2">
    <source>
        <dbReference type="EMBL" id="EGV29077.1"/>
    </source>
</evidence>
<dbReference type="PANTHER" id="PTHR35458">
    <property type="entry name" value="SLR0755 PROTEIN"/>
    <property type="match status" value="1"/>
</dbReference>
<dbReference type="Proteomes" id="UP000004200">
    <property type="component" value="Unassembled WGS sequence"/>
</dbReference>
<dbReference type="PANTHER" id="PTHR35458:SF8">
    <property type="entry name" value="SLR0650 PROTEIN"/>
    <property type="match status" value="1"/>
</dbReference>
<dbReference type="Gene3D" id="3.40.50.1010">
    <property type="entry name" value="5'-nuclease"/>
    <property type="match status" value="1"/>
</dbReference>